<dbReference type="GO" id="GO:0006556">
    <property type="term" value="P:S-adenosylmethionine biosynthetic process"/>
    <property type="evidence" value="ECO:0007669"/>
    <property type="project" value="TreeGrafter"/>
</dbReference>
<proteinExistence type="predicted"/>
<accession>A0A6C0EY41</accession>
<dbReference type="GO" id="GO:0048269">
    <property type="term" value="C:methionine adenosyltransferase complex"/>
    <property type="evidence" value="ECO:0007669"/>
    <property type="project" value="TreeGrafter"/>
</dbReference>
<dbReference type="PANTHER" id="PTHR10491">
    <property type="entry name" value="DTDP-4-DEHYDRORHAMNOSE REDUCTASE"/>
    <property type="match status" value="1"/>
</dbReference>
<dbReference type="InterPro" id="IPR036291">
    <property type="entry name" value="NAD(P)-bd_dom_sf"/>
</dbReference>
<evidence type="ECO:0008006" key="2">
    <source>
        <dbReference type="Google" id="ProtNLM"/>
    </source>
</evidence>
<evidence type="ECO:0000313" key="1">
    <source>
        <dbReference type="EMBL" id="QHT33160.1"/>
    </source>
</evidence>
<dbReference type="EMBL" id="MN738959">
    <property type="protein sequence ID" value="QHT33160.1"/>
    <property type="molecule type" value="Genomic_DNA"/>
</dbReference>
<dbReference type="GO" id="GO:0048270">
    <property type="term" value="F:methionine adenosyltransferase regulator activity"/>
    <property type="evidence" value="ECO:0007669"/>
    <property type="project" value="TreeGrafter"/>
</dbReference>
<sequence length="296" mass="34049">MKVLLYGKNGWLGQKVYDLLIKDEHEVFIGSCRAENVKGLEEEIVAFQPTNIISTIGRTHGTIGDTKYTTIDYLEQKGKVRENVRDNLYSPVMIAVIAQKHNIHYTYLGTGCIFSYDDEHPFGEEVNGFKEDDSPNFFGSAYSVVKGYTDRLMKMFDNVLNVRIRMPITEDINPRNFITKITTYKKICSVPNSMTVIPELLPVMIDMCKQRVTGTVNLTNPGLITHNEILEMYKEIVDREFTWENFDIAEQQKILESERSNNYLDTARLESMYNVLHIKDSVREVLVTMKNTSCNV</sequence>
<protein>
    <recommendedName>
        <fullName evidence="2">NAD-dependent epimerase/dehydratase domain-containing protein</fullName>
    </recommendedName>
</protein>
<name>A0A6C0EY41_9ZZZZ</name>
<dbReference type="SUPFAM" id="SSF51735">
    <property type="entry name" value="NAD(P)-binding Rossmann-fold domains"/>
    <property type="match status" value="1"/>
</dbReference>
<dbReference type="Gene3D" id="3.40.50.720">
    <property type="entry name" value="NAD(P)-binding Rossmann-like Domain"/>
    <property type="match status" value="1"/>
</dbReference>
<dbReference type="AlphaFoldDB" id="A0A6C0EY41"/>
<dbReference type="InterPro" id="IPR005913">
    <property type="entry name" value="dTDP_dehydrorham_reduct"/>
</dbReference>
<dbReference type="PANTHER" id="PTHR10491:SF4">
    <property type="entry name" value="METHIONINE ADENOSYLTRANSFERASE 2 SUBUNIT BETA"/>
    <property type="match status" value="1"/>
</dbReference>
<reference evidence="1" key="1">
    <citation type="journal article" date="2020" name="Nature">
        <title>Giant virus diversity and host interactions through global metagenomics.</title>
        <authorList>
            <person name="Schulz F."/>
            <person name="Roux S."/>
            <person name="Paez-Espino D."/>
            <person name="Jungbluth S."/>
            <person name="Walsh D.A."/>
            <person name="Denef V.J."/>
            <person name="McMahon K.D."/>
            <person name="Konstantinidis K.T."/>
            <person name="Eloe-Fadrosh E.A."/>
            <person name="Kyrpides N.C."/>
            <person name="Woyke T."/>
        </authorList>
    </citation>
    <scope>NUCLEOTIDE SEQUENCE</scope>
    <source>
        <strain evidence="1">GVMAG-M-3300009161-34</strain>
    </source>
</reference>
<organism evidence="1">
    <name type="scientific">viral metagenome</name>
    <dbReference type="NCBI Taxonomy" id="1070528"/>
    <lineage>
        <taxon>unclassified sequences</taxon>
        <taxon>metagenomes</taxon>
        <taxon>organismal metagenomes</taxon>
    </lineage>
</organism>